<evidence type="ECO:0000313" key="1">
    <source>
        <dbReference type="EMBL" id="AJT40691.1"/>
    </source>
</evidence>
<evidence type="ECO:0000313" key="2">
    <source>
        <dbReference type="Proteomes" id="UP000061839"/>
    </source>
</evidence>
<dbReference type="AlphaFoldDB" id="A0A0D4BX52"/>
<name>A0A0D4BX52_9MICC</name>
<accession>A0A0D4BX52</accession>
<proteinExistence type="predicted"/>
<sequence>MLVRSAALIFGFVAILIWQSQFQGNGWLQLVFMLAMPFSPLNRAVSSCSLGRAVQPAKLADNSAARSGKVSQRLSLSFMALPGLRRKRRALFPFDGLTQI</sequence>
<gene>
    <name evidence="1" type="ORF">UM93_02620</name>
</gene>
<organism evidence="1 2">
    <name type="scientific">Psychromicrobium lacuslunae</name>
    <dbReference type="NCBI Taxonomy" id="1618207"/>
    <lineage>
        <taxon>Bacteria</taxon>
        <taxon>Bacillati</taxon>
        <taxon>Actinomycetota</taxon>
        <taxon>Actinomycetes</taxon>
        <taxon>Micrococcales</taxon>
        <taxon>Micrococcaceae</taxon>
        <taxon>Psychromicrobium</taxon>
    </lineage>
</organism>
<dbReference type="KEGG" id="ari:UM93_02620"/>
<dbReference type="HOGENOM" id="CLU_2299873_0_0_11"/>
<protein>
    <submittedName>
        <fullName evidence="1">Uncharacterized protein</fullName>
    </submittedName>
</protein>
<reference evidence="1 2" key="1">
    <citation type="journal article" date="2015" name="Genome Announc.">
        <title>Complete Genome Sequencing of Protease-Producing Novel Arthrobacter sp. Strain IHBB 11108 Using PacBio Single-Molecule Real-Time Sequencing Technology.</title>
        <authorList>
            <person name="Kiran S."/>
            <person name="Swarnkar M.K."/>
            <person name="Pal M."/>
            <person name="Thakur R."/>
            <person name="Tewari R."/>
            <person name="Singh A.K."/>
            <person name="Gulati A."/>
        </authorList>
    </citation>
    <scope>NUCLEOTIDE SEQUENCE [LARGE SCALE GENOMIC DNA]</scope>
    <source>
        <strain evidence="1 2">IHBB 11108</strain>
    </source>
</reference>
<keyword evidence="2" id="KW-1185">Reference proteome</keyword>
<dbReference type="EMBL" id="CP011005">
    <property type="protein sequence ID" value="AJT40691.1"/>
    <property type="molecule type" value="Genomic_DNA"/>
</dbReference>
<dbReference type="STRING" id="1618207.UM93_02620"/>
<dbReference type="Proteomes" id="UP000061839">
    <property type="component" value="Chromosome"/>
</dbReference>